<organism evidence="2">
    <name type="scientific">Panstrongylus lignarius</name>
    <dbReference type="NCBI Taxonomy" id="156445"/>
    <lineage>
        <taxon>Eukaryota</taxon>
        <taxon>Metazoa</taxon>
        <taxon>Ecdysozoa</taxon>
        <taxon>Arthropoda</taxon>
        <taxon>Hexapoda</taxon>
        <taxon>Insecta</taxon>
        <taxon>Pterygota</taxon>
        <taxon>Neoptera</taxon>
        <taxon>Paraneoptera</taxon>
        <taxon>Hemiptera</taxon>
        <taxon>Heteroptera</taxon>
        <taxon>Panheteroptera</taxon>
        <taxon>Cimicomorpha</taxon>
        <taxon>Reduviidae</taxon>
        <taxon>Triatominae</taxon>
        <taxon>Panstrongylus</taxon>
    </lineage>
</organism>
<evidence type="ECO:0000313" key="2">
    <source>
        <dbReference type="EMBL" id="JAW15287.1"/>
    </source>
</evidence>
<proteinExistence type="predicted"/>
<evidence type="ECO:0000256" key="1">
    <source>
        <dbReference type="SAM" id="SignalP"/>
    </source>
</evidence>
<dbReference type="AlphaFoldDB" id="A0A224XS09"/>
<name>A0A224XS09_9HEMI</name>
<dbReference type="EMBL" id="GFTR01001139">
    <property type="protein sequence ID" value="JAW15287.1"/>
    <property type="molecule type" value="Transcribed_RNA"/>
</dbReference>
<protein>
    <submittedName>
        <fullName evidence="2">Putative secreted protein</fullName>
    </submittedName>
</protein>
<keyword evidence="1" id="KW-0732">Signal</keyword>
<sequence length="87" mass="9964">MVQLVMQRILLLVAKIHAVVKLSLHLQKLLANRSHFLDYLVVVYNRLLYSPWTCDSVTARHGEPPAGHLPGQLVDFPEEYVNLTEED</sequence>
<feature type="signal peptide" evidence="1">
    <location>
        <begin position="1"/>
        <end position="18"/>
    </location>
</feature>
<reference evidence="2" key="1">
    <citation type="journal article" date="2018" name="PLoS Negl. Trop. Dis.">
        <title>An insight into the salivary gland and fat body transcriptome of Panstrongylus lignarius (Hemiptera: Heteroptera), the main vector of Chagas disease in Peru.</title>
        <authorList>
            <person name="Nevoa J.C."/>
            <person name="Mendes M.T."/>
            <person name="da Silva M.V."/>
            <person name="Soares S.C."/>
            <person name="Oliveira C.J.F."/>
            <person name="Ribeiro J.M.C."/>
        </authorList>
    </citation>
    <scope>NUCLEOTIDE SEQUENCE</scope>
</reference>
<feature type="chain" id="PRO_5012510859" evidence="1">
    <location>
        <begin position="19"/>
        <end position="87"/>
    </location>
</feature>
<accession>A0A224XS09</accession>